<dbReference type="FunFam" id="3.30.830.10:FF:000039">
    <property type="entry name" value="Ubiquinol-cytochrome c reductase core subunit 2"/>
    <property type="match status" value="1"/>
</dbReference>
<keyword evidence="13" id="KW-1185">Reference proteome</keyword>
<evidence type="ECO:0000256" key="7">
    <source>
        <dbReference type="ARBA" id="ARBA00023128"/>
    </source>
</evidence>
<keyword evidence="5" id="KW-0809">Transit peptide</keyword>
<evidence type="ECO:0000256" key="5">
    <source>
        <dbReference type="ARBA" id="ARBA00022946"/>
    </source>
</evidence>
<name>A0A9P6C0Q8_9AGAR</name>
<gene>
    <name evidence="12" type="ORF">P691DRAFT_732486</name>
</gene>
<evidence type="ECO:0000256" key="10">
    <source>
        <dbReference type="ARBA" id="ARBA00040751"/>
    </source>
</evidence>
<comment type="subcellular location">
    <subcellularLocation>
        <location evidence="1">Mitochondrion inner membrane</location>
        <topology evidence="1">Peripheral membrane protein</topology>
        <orientation evidence="1">Matrix side</orientation>
    </subcellularLocation>
</comment>
<evidence type="ECO:0000256" key="8">
    <source>
        <dbReference type="ARBA" id="ARBA00023136"/>
    </source>
</evidence>
<dbReference type="FunFam" id="3.30.830.10:FF:000021">
    <property type="entry name" value="Cytochrome b-c1 complex subunit 2"/>
    <property type="match status" value="1"/>
</dbReference>
<evidence type="ECO:0000256" key="4">
    <source>
        <dbReference type="ARBA" id="ARBA00022792"/>
    </source>
</evidence>
<keyword evidence="4" id="KW-0999">Mitochondrion inner membrane</keyword>
<keyword evidence="2" id="KW-0813">Transport</keyword>
<sequence length="430" mass="44193">MLSARALNLQRITASSSSRTFATAVADAASGVRVAAVDFGQPTSAVTVLVKAGSRFQNKEGVANVLKNFAFKSTAKRSAIGTVREAELYGGLLSASLGREHLALTAEFLRGDEAFFVDVLSSFVTSARFTRHELEEYVKPLVESDAEAVASNPATRALEAAHALAFRSGLGSSLFAPAHNDINVADIKAFASSAFAKGNVAVIGTNIDSSTLNKLVEQSFTAATAAEGSTAAPASKYFGGETRLEGSGGPQTLFIGFGAEGAPSAELAALAAHLSTQPSVKWSKSLSPIATAIPEGAQVQSVYLPYSDASLFGLLVQAESVGGVKEAAKVAVEALRNAAKGLKEEEVKGAVARAKFAAASGVESREGLVNVLGAKIFAGSEVSVESTLSAFDKVNAASFSKAVSSLISAKPTLVTVGDSLNLPHTDELGF</sequence>
<dbReference type="InterPro" id="IPR050361">
    <property type="entry name" value="MPP/UQCRC_Complex"/>
</dbReference>
<accession>A0A9P6C0Q8</accession>
<dbReference type="InterPro" id="IPR011249">
    <property type="entry name" value="Metalloenz_LuxS/M16"/>
</dbReference>
<dbReference type="InterPro" id="IPR011765">
    <property type="entry name" value="Pept_M16_N"/>
</dbReference>
<protein>
    <recommendedName>
        <fullName evidence="10">Cytochrome b-c1 complex subunit 2, mitochondrial</fullName>
    </recommendedName>
</protein>
<dbReference type="PANTHER" id="PTHR11851:SF209">
    <property type="entry name" value="CYTOCHROME B-C1 COMPLEX SUBUNIT 2, MITOCHONDRIAL"/>
    <property type="match status" value="1"/>
</dbReference>
<evidence type="ECO:0000259" key="11">
    <source>
        <dbReference type="Pfam" id="PF00675"/>
    </source>
</evidence>
<keyword evidence="8" id="KW-0472">Membrane</keyword>
<dbReference type="PANTHER" id="PTHR11851">
    <property type="entry name" value="METALLOPROTEASE"/>
    <property type="match status" value="1"/>
</dbReference>
<evidence type="ECO:0000256" key="9">
    <source>
        <dbReference type="ARBA" id="ARBA00038146"/>
    </source>
</evidence>
<organism evidence="12 13">
    <name type="scientific">Macrolepiota fuliginosa MF-IS2</name>
    <dbReference type="NCBI Taxonomy" id="1400762"/>
    <lineage>
        <taxon>Eukaryota</taxon>
        <taxon>Fungi</taxon>
        <taxon>Dikarya</taxon>
        <taxon>Basidiomycota</taxon>
        <taxon>Agaricomycotina</taxon>
        <taxon>Agaricomycetes</taxon>
        <taxon>Agaricomycetidae</taxon>
        <taxon>Agaricales</taxon>
        <taxon>Agaricineae</taxon>
        <taxon>Agaricaceae</taxon>
        <taxon>Macrolepiota</taxon>
    </lineage>
</organism>
<evidence type="ECO:0000313" key="12">
    <source>
        <dbReference type="EMBL" id="KAF9446857.1"/>
    </source>
</evidence>
<evidence type="ECO:0000256" key="2">
    <source>
        <dbReference type="ARBA" id="ARBA00022448"/>
    </source>
</evidence>
<evidence type="ECO:0000256" key="3">
    <source>
        <dbReference type="ARBA" id="ARBA00022660"/>
    </source>
</evidence>
<evidence type="ECO:0000256" key="6">
    <source>
        <dbReference type="ARBA" id="ARBA00022982"/>
    </source>
</evidence>
<keyword evidence="3" id="KW-0679">Respiratory chain</keyword>
<dbReference type="SUPFAM" id="SSF63411">
    <property type="entry name" value="LuxS/MPP-like metallohydrolase"/>
    <property type="match status" value="2"/>
</dbReference>
<dbReference type="Proteomes" id="UP000807342">
    <property type="component" value="Unassembled WGS sequence"/>
</dbReference>
<dbReference type="Pfam" id="PF00675">
    <property type="entry name" value="Peptidase_M16"/>
    <property type="match status" value="1"/>
</dbReference>
<evidence type="ECO:0000256" key="1">
    <source>
        <dbReference type="ARBA" id="ARBA00004443"/>
    </source>
</evidence>
<keyword evidence="6" id="KW-0249">Electron transport</keyword>
<comment type="similarity">
    <text evidence="9">Belongs to the peptidase M16 family. UQCRC2/QCR2 subfamily.</text>
</comment>
<dbReference type="EMBL" id="MU151226">
    <property type="protein sequence ID" value="KAF9446857.1"/>
    <property type="molecule type" value="Genomic_DNA"/>
</dbReference>
<dbReference type="OrthoDB" id="6369905at2759"/>
<proteinExistence type="inferred from homology"/>
<evidence type="ECO:0000313" key="13">
    <source>
        <dbReference type="Proteomes" id="UP000807342"/>
    </source>
</evidence>
<comment type="caution">
    <text evidence="12">The sequence shown here is derived from an EMBL/GenBank/DDBJ whole genome shotgun (WGS) entry which is preliminary data.</text>
</comment>
<reference evidence="12" key="1">
    <citation type="submission" date="2020-11" db="EMBL/GenBank/DDBJ databases">
        <authorList>
            <consortium name="DOE Joint Genome Institute"/>
            <person name="Ahrendt S."/>
            <person name="Riley R."/>
            <person name="Andreopoulos W."/>
            <person name="Labutti K."/>
            <person name="Pangilinan J."/>
            <person name="Ruiz-Duenas F.J."/>
            <person name="Barrasa J.M."/>
            <person name="Sanchez-Garcia M."/>
            <person name="Camarero S."/>
            <person name="Miyauchi S."/>
            <person name="Serrano A."/>
            <person name="Linde D."/>
            <person name="Babiker R."/>
            <person name="Drula E."/>
            <person name="Ayuso-Fernandez I."/>
            <person name="Pacheco R."/>
            <person name="Padilla G."/>
            <person name="Ferreira P."/>
            <person name="Barriuso J."/>
            <person name="Kellner H."/>
            <person name="Castanera R."/>
            <person name="Alfaro M."/>
            <person name="Ramirez L."/>
            <person name="Pisabarro A.G."/>
            <person name="Kuo A."/>
            <person name="Tritt A."/>
            <person name="Lipzen A."/>
            <person name="He G."/>
            <person name="Yan M."/>
            <person name="Ng V."/>
            <person name="Cullen D."/>
            <person name="Martin F."/>
            <person name="Rosso M.-N."/>
            <person name="Henrissat B."/>
            <person name="Hibbett D."/>
            <person name="Martinez A.T."/>
            <person name="Grigoriev I.V."/>
        </authorList>
    </citation>
    <scope>NUCLEOTIDE SEQUENCE</scope>
    <source>
        <strain evidence="12">MF-IS2</strain>
    </source>
</reference>
<dbReference type="GO" id="GO:0046872">
    <property type="term" value="F:metal ion binding"/>
    <property type="evidence" value="ECO:0007669"/>
    <property type="project" value="InterPro"/>
</dbReference>
<dbReference type="GO" id="GO:0005743">
    <property type="term" value="C:mitochondrial inner membrane"/>
    <property type="evidence" value="ECO:0007669"/>
    <property type="project" value="UniProtKB-SubCell"/>
</dbReference>
<feature type="domain" description="Peptidase M16 N-terminal" evidence="11">
    <location>
        <begin position="38"/>
        <end position="177"/>
    </location>
</feature>
<dbReference type="Gene3D" id="3.30.830.10">
    <property type="entry name" value="Metalloenzyme, LuxS/M16 peptidase-like"/>
    <property type="match status" value="2"/>
</dbReference>
<keyword evidence="7" id="KW-0496">Mitochondrion</keyword>
<dbReference type="AlphaFoldDB" id="A0A9P6C0Q8"/>